<sequence>MQSMQNRRRRASGAMQRKTERWPSG</sequence>
<feature type="compositionally biased region" description="Basic residues" evidence="1">
    <location>
        <begin position="1"/>
        <end position="11"/>
    </location>
</feature>
<keyword evidence="3" id="KW-1185">Reference proteome</keyword>
<gene>
    <name evidence="2" type="ORF">L613_006800000200</name>
</gene>
<evidence type="ECO:0000256" key="1">
    <source>
        <dbReference type="SAM" id="MobiDB-lite"/>
    </source>
</evidence>
<protein>
    <submittedName>
        <fullName evidence="2">Uncharacterized protein</fullName>
    </submittedName>
</protein>
<organism evidence="2 3">
    <name type="scientific">Pseudoxanthomonas taiwanensis J19</name>
    <dbReference type="NCBI Taxonomy" id="935569"/>
    <lineage>
        <taxon>Bacteria</taxon>
        <taxon>Pseudomonadati</taxon>
        <taxon>Pseudomonadota</taxon>
        <taxon>Gammaproteobacteria</taxon>
        <taxon>Lysobacterales</taxon>
        <taxon>Lysobacteraceae</taxon>
        <taxon>Pseudoxanthomonas</taxon>
    </lineage>
</organism>
<dbReference type="EMBL" id="VLJS01000100">
    <property type="protein sequence ID" value="TWH04845.1"/>
    <property type="molecule type" value="Genomic_DNA"/>
</dbReference>
<dbReference type="AlphaFoldDB" id="A0A562D531"/>
<proteinExistence type="predicted"/>
<evidence type="ECO:0000313" key="2">
    <source>
        <dbReference type="EMBL" id="TWH04845.1"/>
    </source>
</evidence>
<name>A0A562D531_9GAMM</name>
<feature type="non-terminal residue" evidence="2">
    <location>
        <position position="25"/>
    </location>
</feature>
<accession>A0A562D531</accession>
<reference evidence="2 3" key="1">
    <citation type="submission" date="2019-07" db="EMBL/GenBank/DDBJ databases">
        <title>Genome sequencing of lignin-degrading bacterial isolates.</title>
        <authorList>
            <person name="Gladden J."/>
        </authorList>
    </citation>
    <scope>NUCLEOTIDE SEQUENCE [LARGE SCALE GENOMIC DNA]</scope>
    <source>
        <strain evidence="2 3">J19</strain>
    </source>
</reference>
<feature type="region of interest" description="Disordered" evidence="1">
    <location>
        <begin position="1"/>
        <end position="25"/>
    </location>
</feature>
<comment type="caution">
    <text evidence="2">The sequence shown here is derived from an EMBL/GenBank/DDBJ whole genome shotgun (WGS) entry which is preliminary data.</text>
</comment>
<evidence type="ECO:0000313" key="3">
    <source>
        <dbReference type="Proteomes" id="UP000321583"/>
    </source>
</evidence>
<dbReference type="Proteomes" id="UP000321583">
    <property type="component" value="Unassembled WGS sequence"/>
</dbReference>